<feature type="transmembrane region" description="Helical" evidence="10">
    <location>
        <begin position="472"/>
        <end position="491"/>
    </location>
</feature>
<feature type="transmembrane region" description="Helical" evidence="10">
    <location>
        <begin position="651"/>
        <end position="669"/>
    </location>
</feature>
<evidence type="ECO:0000256" key="5">
    <source>
        <dbReference type="ARBA" id="ARBA00022856"/>
    </source>
</evidence>
<evidence type="ECO:0000313" key="11">
    <source>
        <dbReference type="EMBL" id="KAK0610964.1"/>
    </source>
</evidence>
<feature type="transmembrane region" description="Helical" evidence="10">
    <location>
        <begin position="85"/>
        <end position="107"/>
    </location>
</feature>
<reference evidence="11" key="1">
    <citation type="submission" date="2023-06" db="EMBL/GenBank/DDBJ databases">
        <title>Genome-scale phylogeny and comparative genomics of the fungal order Sordariales.</title>
        <authorList>
            <consortium name="Lawrence Berkeley National Laboratory"/>
            <person name="Hensen N."/>
            <person name="Bonometti L."/>
            <person name="Westerberg I."/>
            <person name="Brannstrom I.O."/>
            <person name="Guillou S."/>
            <person name="Cros-Aarteil S."/>
            <person name="Calhoun S."/>
            <person name="Haridas S."/>
            <person name="Kuo A."/>
            <person name="Mondo S."/>
            <person name="Pangilinan J."/>
            <person name="Riley R."/>
            <person name="Labutti K."/>
            <person name="Andreopoulos B."/>
            <person name="Lipzen A."/>
            <person name="Chen C."/>
            <person name="Yanf M."/>
            <person name="Daum C."/>
            <person name="Ng V."/>
            <person name="Clum A."/>
            <person name="Steindorff A."/>
            <person name="Ohm R."/>
            <person name="Martin F."/>
            <person name="Silar P."/>
            <person name="Natvig D."/>
            <person name="Lalanne C."/>
            <person name="Gautier V."/>
            <person name="Ament-Velasquez S.L."/>
            <person name="Kruys A."/>
            <person name="Hutchinson M.I."/>
            <person name="Powell A.J."/>
            <person name="Barry K."/>
            <person name="Miller A.N."/>
            <person name="Grigoriev I.V."/>
            <person name="Debuchy R."/>
            <person name="Gladieux P."/>
            <person name="Thoren M.H."/>
            <person name="Johannesson H."/>
        </authorList>
    </citation>
    <scope>NUCLEOTIDE SEQUENCE</scope>
    <source>
        <strain evidence="11">CBS 606.72</strain>
    </source>
</reference>
<feature type="transmembrane region" description="Helical" evidence="10">
    <location>
        <begin position="417"/>
        <end position="439"/>
    </location>
</feature>
<comment type="subcellular location">
    <subcellularLocation>
        <location evidence="1">Membrane</location>
        <topology evidence="1">Multi-pass membrane protein</topology>
    </subcellularLocation>
</comment>
<keyword evidence="7 10" id="KW-1133">Transmembrane helix</keyword>
<evidence type="ECO:0000256" key="2">
    <source>
        <dbReference type="ARBA" id="ARBA00008807"/>
    </source>
</evidence>
<dbReference type="GO" id="GO:0016020">
    <property type="term" value="C:membrane"/>
    <property type="evidence" value="ECO:0007669"/>
    <property type="project" value="UniProtKB-SubCell"/>
</dbReference>
<dbReference type="AlphaFoldDB" id="A0AA39U4M7"/>
<comment type="similarity">
    <text evidence="2">Belongs to the oligopeptide OPT transporter family.</text>
</comment>
<proteinExistence type="inferred from homology"/>
<dbReference type="NCBIfam" id="TIGR00728">
    <property type="entry name" value="OPT_sfam"/>
    <property type="match status" value="1"/>
</dbReference>
<feature type="transmembrane region" description="Helical" evidence="10">
    <location>
        <begin position="208"/>
        <end position="229"/>
    </location>
</feature>
<evidence type="ECO:0000256" key="8">
    <source>
        <dbReference type="ARBA" id="ARBA00023136"/>
    </source>
</evidence>
<keyword evidence="4 10" id="KW-0812">Transmembrane</keyword>
<evidence type="ECO:0000256" key="7">
    <source>
        <dbReference type="ARBA" id="ARBA00022989"/>
    </source>
</evidence>
<feature type="transmembrane region" description="Helical" evidence="10">
    <location>
        <begin position="734"/>
        <end position="760"/>
    </location>
</feature>
<dbReference type="GO" id="GO:0035673">
    <property type="term" value="F:oligopeptide transmembrane transporter activity"/>
    <property type="evidence" value="ECO:0007669"/>
    <property type="project" value="InterPro"/>
</dbReference>
<evidence type="ECO:0000256" key="1">
    <source>
        <dbReference type="ARBA" id="ARBA00004141"/>
    </source>
</evidence>
<comment type="caution">
    <text evidence="11">The sequence shown here is derived from an EMBL/GenBank/DDBJ whole genome shotgun (WGS) entry which is preliminary data.</text>
</comment>
<evidence type="ECO:0000256" key="3">
    <source>
        <dbReference type="ARBA" id="ARBA00022448"/>
    </source>
</evidence>
<gene>
    <name evidence="11" type="ORF">B0T14DRAFT_316246</name>
</gene>
<evidence type="ECO:0000256" key="6">
    <source>
        <dbReference type="ARBA" id="ARBA00022927"/>
    </source>
</evidence>
<protein>
    <submittedName>
        <fullName evidence="11">OPT oligopeptide transporter</fullName>
    </submittedName>
</protein>
<organism evidence="11 12">
    <name type="scientific">Immersiella caudata</name>
    <dbReference type="NCBI Taxonomy" id="314043"/>
    <lineage>
        <taxon>Eukaryota</taxon>
        <taxon>Fungi</taxon>
        <taxon>Dikarya</taxon>
        <taxon>Ascomycota</taxon>
        <taxon>Pezizomycotina</taxon>
        <taxon>Sordariomycetes</taxon>
        <taxon>Sordariomycetidae</taxon>
        <taxon>Sordariales</taxon>
        <taxon>Lasiosphaeriaceae</taxon>
        <taxon>Immersiella</taxon>
    </lineage>
</organism>
<evidence type="ECO:0000256" key="10">
    <source>
        <dbReference type="SAM" id="Phobius"/>
    </source>
</evidence>
<evidence type="ECO:0000313" key="12">
    <source>
        <dbReference type="Proteomes" id="UP001175000"/>
    </source>
</evidence>
<dbReference type="Proteomes" id="UP001175000">
    <property type="component" value="Unassembled WGS sequence"/>
</dbReference>
<feature type="region of interest" description="Disordered" evidence="9">
    <location>
        <begin position="1"/>
        <end position="60"/>
    </location>
</feature>
<dbReference type="InterPro" id="IPR004648">
    <property type="entry name" value="Oligpept_transpt"/>
</dbReference>
<evidence type="ECO:0000256" key="4">
    <source>
        <dbReference type="ARBA" id="ARBA00022692"/>
    </source>
</evidence>
<keyword evidence="12" id="KW-1185">Reference proteome</keyword>
<dbReference type="PANTHER" id="PTHR22601">
    <property type="entry name" value="ISP4 LIKE PROTEIN"/>
    <property type="match status" value="1"/>
</dbReference>
<keyword evidence="6" id="KW-0653">Protein transport</keyword>
<evidence type="ECO:0000256" key="9">
    <source>
        <dbReference type="SAM" id="MobiDB-lite"/>
    </source>
</evidence>
<keyword evidence="5" id="KW-0571">Peptide transport</keyword>
<keyword evidence="3" id="KW-0813">Transport</keyword>
<accession>A0AA39U4M7</accession>
<feature type="transmembrane region" description="Helical" evidence="10">
    <location>
        <begin position="503"/>
        <end position="529"/>
    </location>
</feature>
<feature type="transmembrane region" description="Helical" evidence="10">
    <location>
        <begin position="350"/>
        <end position="370"/>
    </location>
</feature>
<dbReference type="EMBL" id="JAULSU010000007">
    <property type="protein sequence ID" value="KAK0610964.1"/>
    <property type="molecule type" value="Genomic_DNA"/>
</dbReference>
<dbReference type="InterPro" id="IPR004813">
    <property type="entry name" value="OPT"/>
</dbReference>
<feature type="transmembrane region" description="Helical" evidence="10">
    <location>
        <begin position="119"/>
        <end position="137"/>
    </location>
</feature>
<name>A0AA39U4M7_9PEZI</name>
<feature type="transmembrane region" description="Helical" evidence="10">
    <location>
        <begin position="581"/>
        <end position="605"/>
    </location>
</feature>
<feature type="compositionally biased region" description="Polar residues" evidence="9">
    <location>
        <begin position="33"/>
        <end position="44"/>
    </location>
</feature>
<sequence length="791" mass="86699">MSVPYLDGVPVPTAHPNFPTVVDDDKPKRKPSVETSPEKSTPVETNDLPKSEPSDDTNSDTAIIITGADAARHLLPLRDDGDPTVTFRSLLLGTILACFEATMSQIYTWKPTFVEINGTFITLIAYFLGNAWAAVIPRGDRLEARWRERGGEGTPPLGIRIAKFVNGSAWGLKEHAITTIMATSASAACGSVEVFAAQGLFYDAPPGYATVILSIISIGLFGYGVAGFVRPVGVFSVDAVYWSTLPTVKMLQGLHWESAKSSTMRCFWYGFGGMATWQVFPSYIFPMLNAISVPCIASQGATGEKGALLTNLFGGSLSNEGLGWFSISLDWQYITSFNTSLPLVLQSHMAVGYIICGVAMLGIYYSNVWGSRVQPFMSTRLRTQDGGEYNVTTIFTQGVLDHEKLAEQGLPALSGSFVYSMFMANTAIGALITHCMLFWGKGVIRTFKDARRGLHSDRHHAHMVIHYKETPWWWYAIVLVISFTLGLVVVLTQPITLSAKSYIISLLLGSVVAPFSIILYSRFGTGIFTDNLSKMLAGALIPEKPIGNMYFAAWSNNVITNSVYLSNSLKMGEYLKIPPQVMFLTQIYATVVGGFVNYFVMVFVVSGNRELLRSEDGNAIWSGASVQSYNTTATSWALAKYLYFDGLKYSIVPYGILLGIVLVSIHKLVTKTFPNKRIGGFSLSEDLNLPQLIQYAGFIPHNASQTCVLTSQVLAGFFTQFYLRNYKPRIFKDYSYLVTGAFDGASLMVAFVLTFAVFGVGGPAIDFPKWWGNNEGGNLDLCPKVSQRHGD</sequence>
<dbReference type="Pfam" id="PF03169">
    <property type="entry name" value="OPT"/>
    <property type="match status" value="1"/>
</dbReference>
<feature type="transmembrane region" description="Helical" evidence="10">
    <location>
        <begin position="266"/>
        <end position="284"/>
    </location>
</feature>
<dbReference type="GO" id="GO:0015031">
    <property type="term" value="P:protein transport"/>
    <property type="evidence" value="ECO:0007669"/>
    <property type="project" value="UniProtKB-KW"/>
</dbReference>
<keyword evidence="8 10" id="KW-0472">Membrane</keyword>